<protein>
    <submittedName>
        <fullName evidence="1">Uncharacterized protein</fullName>
    </submittedName>
</protein>
<reference evidence="1" key="1">
    <citation type="submission" date="2023-10" db="EMBL/GenBank/DDBJ databases">
        <authorList>
            <person name="Rodriguez Cubillos JULIANA M."/>
            <person name="De Vega J."/>
        </authorList>
    </citation>
    <scope>NUCLEOTIDE SEQUENCE</scope>
</reference>
<organism evidence="1 2">
    <name type="scientific">Trifolium pratense</name>
    <name type="common">Red clover</name>
    <dbReference type="NCBI Taxonomy" id="57577"/>
    <lineage>
        <taxon>Eukaryota</taxon>
        <taxon>Viridiplantae</taxon>
        <taxon>Streptophyta</taxon>
        <taxon>Embryophyta</taxon>
        <taxon>Tracheophyta</taxon>
        <taxon>Spermatophyta</taxon>
        <taxon>Magnoliopsida</taxon>
        <taxon>eudicotyledons</taxon>
        <taxon>Gunneridae</taxon>
        <taxon>Pentapetalae</taxon>
        <taxon>rosids</taxon>
        <taxon>fabids</taxon>
        <taxon>Fabales</taxon>
        <taxon>Fabaceae</taxon>
        <taxon>Papilionoideae</taxon>
        <taxon>50 kb inversion clade</taxon>
        <taxon>NPAAA clade</taxon>
        <taxon>Hologalegina</taxon>
        <taxon>IRL clade</taxon>
        <taxon>Trifolieae</taxon>
        <taxon>Trifolium</taxon>
    </lineage>
</organism>
<dbReference type="Proteomes" id="UP001177021">
    <property type="component" value="Unassembled WGS sequence"/>
</dbReference>
<dbReference type="EMBL" id="CASHSV030000109">
    <property type="protein sequence ID" value="CAJ2648773.1"/>
    <property type="molecule type" value="Genomic_DNA"/>
</dbReference>
<comment type="caution">
    <text evidence="1">The sequence shown here is derived from an EMBL/GenBank/DDBJ whole genome shotgun (WGS) entry which is preliminary data.</text>
</comment>
<gene>
    <name evidence="1" type="ORF">MILVUS5_LOCUS17049</name>
</gene>
<evidence type="ECO:0000313" key="1">
    <source>
        <dbReference type="EMBL" id="CAJ2648773.1"/>
    </source>
</evidence>
<sequence length="842" mass="94557">MLGLNNVQGNMLHILFTLSTLCTILNIGTASVNTITKSQILIKDSETISSADGAFKLGFFSPINTTNRYVGIWYVTESNVVWVANRETPLHDFSGVVIVSDDNTNLLVLNGQKHIIWSSNVSNIVPNFNVTVQLQNTGNLVLQEDTTDRIIWSSFNHPTDTFIPNIIISTNQITGERVEATSWKSPSDPAIGNFTGGLERLSAPEIFIWNQKQPHWRSGPWNGQAFLGLRTNLLSTSAYLNGFTFTRKDNGSLVEITYTLPNSSYFGTLVVSYEGNLVYTAWINRIQVRKRVVQQNKCDVYGICGPNGSCDFKDSAPICTCLKGFEPKNADEWNRLIWINGCVRRASLKCERVKNNRSALDGEEDGFIKLQTTKPPDFVEQSYLSEDACRARCLNDCNCTAYGFDNGIQCLIWSGKLIDIVRFTSGGIDLFIRQAYSELASIQTNEIHGKKNVTPIIIATVTVGAIIVATCAYFFWSWSSKRSGQTNQENQIANLSGDVKQVKIEDLPLFEFKNISTATNNFSSANKIGQGGFGSVYKGELPDGLEIAVKRLSRTSGQGLEEFMNEVIVISKLQHRNLVRLLGCCIEGKEKMLVYEYMPNNSLDFYLSDPVKKKILDWQKRLYIIQGISRGLLYLHRDSRLRIIHRDLKLSNILLDIELNPKISDFGMAKIFGSSENEGNTRRIMGTYGYMSPEYAMEGLFSEKSDVFSFGVLLLEIISGRKNTSFYNHDQALSLLGYAWKLWNEEEIISLIDPEICNPDYIDDILRCIHIGLLCVQEIAKERPTMATVVSMLNSEIVKFPRPSQPAFIQRHTEHKGESSQSQQSHDSNSRNSVTITNLQGR</sequence>
<proteinExistence type="predicted"/>
<accession>A0ACB0JX43</accession>
<evidence type="ECO:0000313" key="2">
    <source>
        <dbReference type="Proteomes" id="UP001177021"/>
    </source>
</evidence>
<keyword evidence="2" id="KW-1185">Reference proteome</keyword>
<name>A0ACB0JX43_TRIPR</name>